<evidence type="ECO:0000313" key="2">
    <source>
        <dbReference type="Proteomes" id="UP000326601"/>
    </source>
</evidence>
<keyword evidence="2" id="KW-1185">Reference proteome</keyword>
<name>A0A5P8PJC1_9CAUD</name>
<gene>
    <name evidence="1" type="ORF">CPT_Mendera_248</name>
</gene>
<dbReference type="Proteomes" id="UP000326601">
    <property type="component" value="Segment"/>
</dbReference>
<accession>A0A5P8PJC1</accession>
<reference evidence="2" key="1">
    <citation type="submission" date="2019-06" db="EMBL/GenBank/DDBJ databases">
        <title>Complete genome sequence of Stenotrophomonas phage Mendera.</title>
        <authorList>
            <person name="Garza K."/>
            <person name="Newkirk H."/>
            <person name="Moreland R."/>
            <person name="Liu M."/>
            <person name="Ramsey J."/>
            <person name="Gonzalez C.F."/>
            <person name="Leavitt J."/>
        </authorList>
    </citation>
    <scope>NUCLEOTIDE SEQUENCE [LARGE SCALE GENOMIC DNA]</scope>
</reference>
<dbReference type="EMBL" id="MN098328">
    <property type="protein sequence ID" value="QFR56774.1"/>
    <property type="molecule type" value="Genomic_DNA"/>
</dbReference>
<protein>
    <submittedName>
        <fullName evidence="1">Uncharacterized protein</fullName>
    </submittedName>
</protein>
<proteinExistence type="predicted"/>
<evidence type="ECO:0000313" key="1">
    <source>
        <dbReference type="EMBL" id="QFR56774.1"/>
    </source>
</evidence>
<organism evidence="1 2">
    <name type="scientific">Stenotrophomonas phage Mendera</name>
    <dbReference type="NCBI Taxonomy" id="2650877"/>
    <lineage>
        <taxon>Viruses</taxon>
        <taxon>Duplodnaviria</taxon>
        <taxon>Heunggongvirae</taxon>
        <taxon>Uroviricota</taxon>
        <taxon>Caudoviricetes</taxon>
        <taxon>Menderavirus</taxon>
        <taxon>Menderavirus mendera</taxon>
    </lineage>
</organism>
<sequence length="78" mass="8521">MKIIAKDLAQADILVGAFNAQAPDLEDTLVQRGLEIEVDEVELDIMIDGLCFEGYSIDVIERLGEALGDFDNIAILVL</sequence>